<dbReference type="AlphaFoldDB" id="A0A022PWR1"/>
<dbReference type="InterPro" id="IPR027417">
    <property type="entry name" value="P-loop_NTPase"/>
</dbReference>
<evidence type="ECO:0000256" key="3">
    <source>
        <dbReference type="ARBA" id="ARBA00024378"/>
    </source>
</evidence>
<proteinExistence type="inferred from homology"/>
<evidence type="ECO:0000313" key="6">
    <source>
        <dbReference type="EMBL" id="EYU18685.1"/>
    </source>
</evidence>
<dbReference type="eggNOG" id="ENOG502QS6F">
    <property type="taxonomic scope" value="Eukaryota"/>
</dbReference>
<comment type="similarity">
    <text evidence="2">Belongs to the IQD family.</text>
</comment>
<feature type="domain" description="DUF4005" evidence="5">
    <location>
        <begin position="293"/>
        <end position="360"/>
    </location>
</feature>
<dbReference type="Pfam" id="PF00612">
    <property type="entry name" value="IQ"/>
    <property type="match status" value="2"/>
</dbReference>
<gene>
    <name evidence="6" type="ORF">MIMGU_mgv1a008303mg</name>
</gene>
<dbReference type="GO" id="GO:0005516">
    <property type="term" value="F:calmodulin binding"/>
    <property type="evidence" value="ECO:0007669"/>
    <property type="project" value="UniProtKB-KW"/>
</dbReference>
<sequence length="378" mass="43251">MGKKKRSWFSYVKRLFTPVSKPKSEENSKNLKWLFQRLKFRQPPHPVIEAPQKALNAATEDQRKRALAVAVATAAAAEAAVAAANAAAEVVRLTNVPFFELRSRKQHFSAIKIQTSYRAHLARKALSALKGIVKLQAVVRGQLARRRVVVIKTHLRVHRRRVPTLLDYLNHGEKRLSLGQREGTKSEELTYKNWDLSLVSKESMEAMYLQKQEAVAKRERMKQYSFSHRERRNDQSLDEPMKLNRIFHSNSYTGVDASHLAQVKLRKTFEQETADDLNSSYSQPRRSFCHVKQRSIGEEGSLPNSPVFPTYMASTESAKAKSRSLSTPKQRLRLCDTYSGEEYSPFKHRLSSWSSFNGEINKRNSISQHLSSTFGTFN</sequence>
<dbReference type="PANTHER" id="PTHR32295:SF212">
    <property type="entry name" value="CALMODULIN BINDING PROTEIN-RELATED"/>
    <property type="match status" value="1"/>
</dbReference>
<keyword evidence="1" id="KW-0112">Calmodulin-binding</keyword>
<dbReference type="SUPFAM" id="SSF52540">
    <property type="entry name" value="P-loop containing nucleoside triphosphate hydrolases"/>
    <property type="match status" value="1"/>
</dbReference>
<reference evidence="6 7" key="1">
    <citation type="journal article" date="2013" name="Proc. Natl. Acad. Sci. U.S.A.">
        <title>Fine-scale variation in meiotic recombination in Mimulus inferred from population shotgun sequencing.</title>
        <authorList>
            <person name="Hellsten U."/>
            <person name="Wright K.M."/>
            <person name="Jenkins J."/>
            <person name="Shu S."/>
            <person name="Yuan Y."/>
            <person name="Wessler S.R."/>
            <person name="Schmutz J."/>
            <person name="Willis J.H."/>
            <person name="Rokhsar D.S."/>
        </authorList>
    </citation>
    <scope>NUCLEOTIDE SEQUENCE [LARGE SCALE GENOMIC DNA]</scope>
    <source>
        <strain evidence="7">cv. DUN x IM62</strain>
    </source>
</reference>
<dbReference type="OrthoDB" id="696085at2759"/>
<accession>A0A022PWR1</accession>
<dbReference type="CDD" id="cd23767">
    <property type="entry name" value="IQCD"/>
    <property type="match status" value="1"/>
</dbReference>
<organism evidence="6 7">
    <name type="scientific">Erythranthe guttata</name>
    <name type="common">Yellow monkey flower</name>
    <name type="synonym">Mimulus guttatus</name>
    <dbReference type="NCBI Taxonomy" id="4155"/>
    <lineage>
        <taxon>Eukaryota</taxon>
        <taxon>Viridiplantae</taxon>
        <taxon>Streptophyta</taxon>
        <taxon>Embryophyta</taxon>
        <taxon>Tracheophyta</taxon>
        <taxon>Spermatophyta</taxon>
        <taxon>Magnoliopsida</taxon>
        <taxon>eudicotyledons</taxon>
        <taxon>Gunneridae</taxon>
        <taxon>Pentapetalae</taxon>
        <taxon>asterids</taxon>
        <taxon>lamiids</taxon>
        <taxon>Lamiales</taxon>
        <taxon>Phrymaceae</taxon>
        <taxon>Erythranthe</taxon>
    </lineage>
</organism>
<comment type="subunit">
    <text evidence="3">Binds to multiple calmodulin (CaM) in the presence of Ca(2+) and CaM-like proteins.</text>
</comment>
<evidence type="ECO:0000256" key="2">
    <source>
        <dbReference type="ARBA" id="ARBA00024341"/>
    </source>
</evidence>
<dbReference type="PANTHER" id="PTHR32295">
    <property type="entry name" value="IQ-DOMAIN 5-RELATED"/>
    <property type="match status" value="1"/>
</dbReference>
<comment type="function">
    <text evidence="4">May be involved in cooperative interactions with calmodulins or calmodulin-like proteins. Recruits calmodulin proteins to microtubules, thus being a potential scaffold in cellular signaling and trafficking. May associate with nucleic acids and regulate gene expression at the transcriptional or post-transcriptional level.</text>
</comment>
<evidence type="ECO:0000256" key="4">
    <source>
        <dbReference type="ARBA" id="ARBA00045534"/>
    </source>
</evidence>
<dbReference type="Proteomes" id="UP000030748">
    <property type="component" value="Unassembled WGS sequence"/>
</dbReference>
<dbReference type="InterPro" id="IPR000048">
    <property type="entry name" value="IQ_motif_EF-hand-BS"/>
</dbReference>
<protein>
    <recommendedName>
        <fullName evidence="5">DUF4005 domain-containing protein</fullName>
    </recommendedName>
</protein>
<dbReference type="Pfam" id="PF13178">
    <property type="entry name" value="DUF4005"/>
    <property type="match status" value="1"/>
</dbReference>
<dbReference type="Gene3D" id="1.20.5.190">
    <property type="match status" value="1"/>
</dbReference>
<keyword evidence="7" id="KW-1185">Reference proteome</keyword>
<dbReference type="InterPro" id="IPR025064">
    <property type="entry name" value="DUF4005"/>
</dbReference>
<evidence type="ECO:0000256" key="1">
    <source>
        <dbReference type="ARBA" id="ARBA00022860"/>
    </source>
</evidence>
<evidence type="ECO:0000259" key="5">
    <source>
        <dbReference type="Pfam" id="PF13178"/>
    </source>
</evidence>
<dbReference type="PROSITE" id="PS50096">
    <property type="entry name" value="IQ"/>
    <property type="match status" value="2"/>
</dbReference>
<dbReference type="PhylomeDB" id="A0A022PWR1"/>
<dbReference type="EMBL" id="KI632325">
    <property type="protein sequence ID" value="EYU18685.1"/>
    <property type="molecule type" value="Genomic_DNA"/>
</dbReference>
<dbReference type="SMART" id="SM00015">
    <property type="entry name" value="IQ"/>
    <property type="match status" value="2"/>
</dbReference>
<evidence type="ECO:0000313" key="7">
    <source>
        <dbReference type="Proteomes" id="UP000030748"/>
    </source>
</evidence>
<name>A0A022PWR1_ERYGU</name>
<dbReference type="STRING" id="4155.A0A022PWR1"/>